<dbReference type="PATRIC" id="fig|1254432.3.peg.9011"/>
<dbReference type="EMBL" id="CP003969">
    <property type="protein sequence ID" value="AGP40120.1"/>
    <property type="molecule type" value="Genomic_DNA"/>
</dbReference>
<dbReference type="Pfam" id="PF04986">
    <property type="entry name" value="Y2_Tnp"/>
    <property type="match status" value="1"/>
</dbReference>
<organism evidence="2 3">
    <name type="scientific">Sorangium cellulosum So0157-2</name>
    <dbReference type="NCBI Taxonomy" id="1254432"/>
    <lineage>
        <taxon>Bacteria</taxon>
        <taxon>Pseudomonadati</taxon>
        <taxon>Myxococcota</taxon>
        <taxon>Polyangia</taxon>
        <taxon>Polyangiales</taxon>
        <taxon>Polyangiaceae</taxon>
        <taxon>Sorangium</taxon>
    </lineage>
</organism>
<dbReference type="GO" id="GO:0003677">
    <property type="term" value="F:DNA binding"/>
    <property type="evidence" value="ECO:0007669"/>
    <property type="project" value="InterPro"/>
</dbReference>
<sequence>MSYPLTVELDGFNVEAAVRIEGYDDEGRERLVRYCARPCFALERLSILRDGRVAYQVKYPRRKGTHRVMTPIVFFARLAALVPPPRHPLVRYHGVLAPAGMDPTRAQSPSPGPGELAMVDPTPRAAVIASLAATLSRAVALGDAEAARVVHEAIGQLLGLPVAPEG</sequence>
<dbReference type="RefSeq" id="WP_020739847.1">
    <property type="nucleotide sequence ID" value="NC_021658.1"/>
</dbReference>
<dbReference type="GO" id="GO:0006313">
    <property type="term" value="P:DNA transposition"/>
    <property type="evidence" value="ECO:0007669"/>
    <property type="project" value="InterPro"/>
</dbReference>
<evidence type="ECO:0000313" key="3">
    <source>
        <dbReference type="Proteomes" id="UP000014803"/>
    </source>
</evidence>
<dbReference type="AlphaFoldDB" id="S4Y7B9"/>
<evidence type="ECO:0000259" key="1">
    <source>
        <dbReference type="Pfam" id="PF04986"/>
    </source>
</evidence>
<dbReference type="HOGENOM" id="CLU_1601632_0_0_7"/>
<dbReference type="STRING" id="1254432.SCE1572_39850"/>
<protein>
    <recommendedName>
        <fullName evidence="1">Transposase IS801/IS1294 domain-containing protein</fullName>
    </recommendedName>
</protein>
<dbReference type="KEGG" id="scu:SCE1572_39850"/>
<dbReference type="Proteomes" id="UP000014803">
    <property type="component" value="Chromosome"/>
</dbReference>
<name>S4Y7B9_SORCE</name>
<accession>S4Y7B9</accession>
<dbReference type="eggNOG" id="COG0399">
    <property type="taxonomic scope" value="Bacteria"/>
</dbReference>
<gene>
    <name evidence="2" type="ORF">SCE1572_39850</name>
</gene>
<dbReference type="InterPro" id="IPR007069">
    <property type="entry name" value="Transposase_32"/>
</dbReference>
<reference evidence="2 3" key="1">
    <citation type="journal article" date="2013" name="Sci. Rep.">
        <title>Extraordinary expansion of a Sorangium cellulosum genome from an alkaline milieu.</title>
        <authorList>
            <person name="Han K."/>
            <person name="Li Z.F."/>
            <person name="Peng R."/>
            <person name="Zhu L.P."/>
            <person name="Zhou T."/>
            <person name="Wang L.G."/>
            <person name="Li S.G."/>
            <person name="Zhang X.B."/>
            <person name="Hu W."/>
            <person name="Wu Z.H."/>
            <person name="Qin N."/>
            <person name="Li Y.Z."/>
        </authorList>
    </citation>
    <scope>NUCLEOTIDE SEQUENCE [LARGE SCALE GENOMIC DNA]</scope>
    <source>
        <strain evidence="2 3">So0157-2</strain>
    </source>
</reference>
<dbReference type="GO" id="GO:0004803">
    <property type="term" value="F:transposase activity"/>
    <property type="evidence" value="ECO:0007669"/>
    <property type="project" value="InterPro"/>
</dbReference>
<proteinExistence type="predicted"/>
<evidence type="ECO:0000313" key="2">
    <source>
        <dbReference type="EMBL" id="AGP40120.1"/>
    </source>
</evidence>
<feature type="domain" description="Transposase IS801/IS1294" evidence="1">
    <location>
        <begin position="7"/>
        <end position="97"/>
    </location>
</feature>